<comment type="similarity">
    <text evidence="5">Belongs to the TRAFAC class myosin-kinesin ATPase superfamily. Myosin family.</text>
</comment>
<organism evidence="7 8">
    <name type="scientific">Portunus trituberculatus</name>
    <name type="common">Swimming crab</name>
    <name type="synonym">Neptunus trituberculatus</name>
    <dbReference type="NCBI Taxonomy" id="210409"/>
    <lineage>
        <taxon>Eukaryota</taxon>
        <taxon>Metazoa</taxon>
        <taxon>Ecdysozoa</taxon>
        <taxon>Arthropoda</taxon>
        <taxon>Crustacea</taxon>
        <taxon>Multicrustacea</taxon>
        <taxon>Malacostraca</taxon>
        <taxon>Eumalacostraca</taxon>
        <taxon>Eucarida</taxon>
        <taxon>Decapoda</taxon>
        <taxon>Pleocyemata</taxon>
        <taxon>Brachyura</taxon>
        <taxon>Eubrachyura</taxon>
        <taxon>Portunoidea</taxon>
        <taxon>Portunidae</taxon>
        <taxon>Portuninae</taxon>
        <taxon>Portunus</taxon>
    </lineage>
</organism>
<comment type="caution">
    <text evidence="5">Lacks conserved residue(s) required for the propagation of feature annotation.</text>
</comment>
<keyword evidence="5" id="KW-0009">Actin-binding</keyword>
<evidence type="ECO:0000256" key="4">
    <source>
        <dbReference type="ARBA" id="ARBA00023175"/>
    </source>
</evidence>
<reference evidence="7 8" key="1">
    <citation type="submission" date="2019-05" db="EMBL/GenBank/DDBJ databases">
        <title>Another draft genome of Portunus trituberculatus and its Hox gene families provides insights of decapod evolution.</title>
        <authorList>
            <person name="Jeong J.-H."/>
            <person name="Song I."/>
            <person name="Kim S."/>
            <person name="Choi T."/>
            <person name="Kim D."/>
            <person name="Ryu S."/>
            <person name="Kim W."/>
        </authorList>
    </citation>
    <scope>NUCLEOTIDE SEQUENCE [LARGE SCALE GENOMIC DNA]</scope>
    <source>
        <tissue evidence="7">Muscle</tissue>
    </source>
</reference>
<keyword evidence="1" id="KW-0547">Nucleotide-binding</keyword>
<evidence type="ECO:0000313" key="8">
    <source>
        <dbReference type="Proteomes" id="UP000324222"/>
    </source>
</evidence>
<evidence type="ECO:0000256" key="2">
    <source>
        <dbReference type="ARBA" id="ARBA00022840"/>
    </source>
</evidence>
<sequence>MRDKQPEDIQKKILASNPILEAFGNAATLRNHNSSSMVEDRCVGPKLTPIYWRKQESLTSHTMNVMEQISFC</sequence>
<gene>
    <name evidence="7" type="primary">myoA</name>
    <name evidence="7" type="ORF">E2C01_101698</name>
</gene>
<evidence type="ECO:0000313" key="7">
    <source>
        <dbReference type="EMBL" id="MPD05926.1"/>
    </source>
</evidence>
<dbReference type="Gene3D" id="3.40.850.10">
    <property type="entry name" value="Kinesin motor domain"/>
    <property type="match status" value="1"/>
</dbReference>
<dbReference type="SUPFAM" id="SSF52540">
    <property type="entry name" value="P-loop containing nucleoside triphosphate hydrolases"/>
    <property type="match status" value="1"/>
</dbReference>
<dbReference type="Pfam" id="PF00063">
    <property type="entry name" value="Myosin_head"/>
    <property type="match status" value="1"/>
</dbReference>
<evidence type="ECO:0000259" key="6">
    <source>
        <dbReference type="PROSITE" id="PS51456"/>
    </source>
</evidence>
<evidence type="ECO:0000256" key="3">
    <source>
        <dbReference type="ARBA" id="ARBA00023123"/>
    </source>
</evidence>
<dbReference type="InterPro" id="IPR027417">
    <property type="entry name" value="P-loop_NTPase"/>
</dbReference>
<dbReference type="InterPro" id="IPR001609">
    <property type="entry name" value="Myosin_head_motor_dom-like"/>
</dbReference>
<dbReference type="Proteomes" id="UP000324222">
    <property type="component" value="Unassembled WGS sequence"/>
</dbReference>
<keyword evidence="8" id="KW-1185">Reference proteome</keyword>
<dbReference type="InterPro" id="IPR036961">
    <property type="entry name" value="Kinesin_motor_dom_sf"/>
</dbReference>
<dbReference type="GO" id="GO:0003774">
    <property type="term" value="F:cytoskeletal motor activity"/>
    <property type="evidence" value="ECO:0007669"/>
    <property type="project" value="InterPro"/>
</dbReference>
<feature type="domain" description="Myosin motor" evidence="6">
    <location>
        <begin position="1"/>
        <end position="72"/>
    </location>
</feature>
<dbReference type="GO" id="GO:0005524">
    <property type="term" value="F:ATP binding"/>
    <property type="evidence" value="ECO:0007669"/>
    <property type="project" value="UniProtKB-KW"/>
</dbReference>
<keyword evidence="2" id="KW-0067">ATP-binding</keyword>
<dbReference type="AlphaFoldDB" id="A0A5B7KGD5"/>
<accession>A0A5B7KGD5</accession>
<proteinExistence type="inferred from homology"/>
<dbReference type="EMBL" id="VSRR010148397">
    <property type="protein sequence ID" value="MPD05926.1"/>
    <property type="molecule type" value="Genomic_DNA"/>
</dbReference>
<protein>
    <submittedName>
        <fullName evidence="7">Myosin IA heavy chain</fullName>
    </submittedName>
</protein>
<keyword evidence="3 5" id="KW-0518">Myosin</keyword>
<keyword evidence="4" id="KW-0505">Motor protein</keyword>
<comment type="caution">
    <text evidence="7">The sequence shown here is derived from an EMBL/GenBank/DDBJ whole genome shotgun (WGS) entry which is preliminary data.</text>
</comment>
<evidence type="ECO:0000256" key="1">
    <source>
        <dbReference type="ARBA" id="ARBA00022741"/>
    </source>
</evidence>
<evidence type="ECO:0000256" key="5">
    <source>
        <dbReference type="PROSITE-ProRule" id="PRU00782"/>
    </source>
</evidence>
<dbReference type="PROSITE" id="PS51456">
    <property type="entry name" value="MYOSIN_MOTOR"/>
    <property type="match status" value="1"/>
</dbReference>
<name>A0A5B7KGD5_PORTR</name>
<dbReference type="GO" id="GO:0003779">
    <property type="term" value="F:actin binding"/>
    <property type="evidence" value="ECO:0007669"/>
    <property type="project" value="UniProtKB-KW"/>
</dbReference>
<dbReference type="GO" id="GO:0016459">
    <property type="term" value="C:myosin complex"/>
    <property type="evidence" value="ECO:0007669"/>
    <property type="project" value="UniProtKB-KW"/>
</dbReference>